<evidence type="ECO:0008006" key="6">
    <source>
        <dbReference type="Google" id="ProtNLM"/>
    </source>
</evidence>
<accession>A0A518IB89</accession>
<keyword evidence="1" id="KW-0175">Coiled coil</keyword>
<dbReference type="RefSeq" id="WP_145308816.1">
    <property type="nucleotide sequence ID" value="NZ_CP037452.1"/>
</dbReference>
<dbReference type="OrthoDB" id="279920at2"/>
<organism evidence="4 5">
    <name type="scientific">Gimesia fumaroli</name>
    <dbReference type="NCBI Taxonomy" id="2527976"/>
    <lineage>
        <taxon>Bacteria</taxon>
        <taxon>Pseudomonadati</taxon>
        <taxon>Planctomycetota</taxon>
        <taxon>Planctomycetia</taxon>
        <taxon>Planctomycetales</taxon>
        <taxon>Planctomycetaceae</taxon>
        <taxon>Gimesia</taxon>
    </lineage>
</organism>
<evidence type="ECO:0000256" key="1">
    <source>
        <dbReference type="SAM" id="Coils"/>
    </source>
</evidence>
<feature type="compositionally biased region" description="Basic and acidic residues" evidence="2">
    <location>
        <begin position="40"/>
        <end position="51"/>
    </location>
</feature>
<dbReference type="Proteomes" id="UP000318313">
    <property type="component" value="Chromosome"/>
</dbReference>
<keyword evidence="3" id="KW-0732">Signal</keyword>
<dbReference type="KEGG" id="gfm:Enr17x_24130"/>
<feature type="compositionally biased region" description="Acidic residues" evidence="2">
    <location>
        <begin position="75"/>
        <end position="88"/>
    </location>
</feature>
<protein>
    <recommendedName>
        <fullName evidence="6">Secreted protein</fullName>
    </recommendedName>
</protein>
<feature type="chain" id="PRO_5021978628" description="Secreted protein" evidence="3">
    <location>
        <begin position="25"/>
        <end position="176"/>
    </location>
</feature>
<evidence type="ECO:0000256" key="2">
    <source>
        <dbReference type="SAM" id="MobiDB-lite"/>
    </source>
</evidence>
<proteinExistence type="predicted"/>
<feature type="region of interest" description="Disordered" evidence="2">
    <location>
        <begin position="75"/>
        <end position="94"/>
    </location>
</feature>
<dbReference type="EMBL" id="CP037452">
    <property type="protein sequence ID" value="QDV50373.1"/>
    <property type="molecule type" value="Genomic_DNA"/>
</dbReference>
<evidence type="ECO:0000313" key="5">
    <source>
        <dbReference type="Proteomes" id="UP000318313"/>
    </source>
</evidence>
<reference evidence="4 5" key="1">
    <citation type="submission" date="2019-03" db="EMBL/GenBank/DDBJ databases">
        <title>Deep-cultivation of Planctomycetes and their phenomic and genomic characterization uncovers novel biology.</title>
        <authorList>
            <person name="Wiegand S."/>
            <person name="Jogler M."/>
            <person name="Boedeker C."/>
            <person name="Pinto D."/>
            <person name="Vollmers J."/>
            <person name="Rivas-Marin E."/>
            <person name="Kohn T."/>
            <person name="Peeters S.H."/>
            <person name="Heuer A."/>
            <person name="Rast P."/>
            <person name="Oberbeckmann S."/>
            <person name="Bunk B."/>
            <person name="Jeske O."/>
            <person name="Meyerdierks A."/>
            <person name="Storesund J.E."/>
            <person name="Kallscheuer N."/>
            <person name="Luecker S."/>
            <person name="Lage O.M."/>
            <person name="Pohl T."/>
            <person name="Merkel B.J."/>
            <person name="Hornburger P."/>
            <person name="Mueller R.-W."/>
            <person name="Bruemmer F."/>
            <person name="Labrenz M."/>
            <person name="Spormann A.M."/>
            <person name="Op den Camp H."/>
            <person name="Overmann J."/>
            <person name="Amann R."/>
            <person name="Jetten M.S.M."/>
            <person name="Mascher T."/>
            <person name="Medema M.H."/>
            <person name="Devos D.P."/>
            <person name="Kaster A.-K."/>
            <person name="Ovreas L."/>
            <person name="Rohde M."/>
            <person name="Galperin M.Y."/>
            <person name="Jogler C."/>
        </authorList>
    </citation>
    <scope>NUCLEOTIDE SEQUENCE [LARGE SCALE GENOMIC DNA]</scope>
    <source>
        <strain evidence="4 5">Enr17</strain>
    </source>
</reference>
<evidence type="ECO:0000313" key="4">
    <source>
        <dbReference type="EMBL" id="QDV50373.1"/>
    </source>
</evidence>
<keyword evidence="5" id="KW-1185">Reference proteome</keyword>
<feature type="signal peptide" evidence="3">
    <location>
        <begin position="1"/>
        <end position="24"/>
    </location>
</feature>
<gene>
    <name evidence="4" type="ORF">Enr17x_24130</name>
</gene>
<feature type="region of interest" description="Disordered" evidence="2">
    <location>
        <begin position="25"/>
        <end position="51"/>
    </location>
</feature>
<feature type="coiled-coil region" evidence="1">
    <location>
        <begin position="142"/>
        <end position="176"/>
    </location>
</feature>
<evidence type="ECO:0000256" key="3">
    <source>
        <dbReference type="SAM" id="SignalP"/>
    </source>
</evidence>
<name>A0A518IB89_9PLAN</name>
<sequence precursor="true">MKRLLVLAVVMGLFYVTMSSFSSADQKEGERKPAAAAQKKSAEKDEYSDYDRDDLKTGLARAYYDALMDARNDIENNEGENDLGEYEDRDGNKHTAFDEARRTILQADRILARVKAENKRALVKLRNPPRRILPPKAVVKSKQTLEQQIEAQEKLLKQEEQKLVRLKKDLETAPAK</sequence>
<dbReference type="AlphaFoldDB" id="A0A518IB89"/>